<evidence type="ECO:0000259" key="3">
    <source>
        <dbReference type="Pfam" id="PF17287"/>
    </source>
</evidence>
<dbReference type="GO" id="GO:0046819">
    <property type="term" value="P:protein secretion by the type V secretion system"/>
    <property type="evidence" value="ECO:0007669"/>
    <property type="project" value="TreeGrafter"/>
</dbReference>
<protein>
    <submittedName>
        <fullName evidence="4">ShlB/FhaC/HecB family hemolysin secretion/activation protein</fullName>
    </submittedName>
</protein>
<dbReference type="GO" id="GO:0098046">
    <property type="term" value="C:type V protein secretion system complex"/>
    <property type="evidence" value="ECO:0007669"/>
    <property type="project" value="TreeGrafter"/>
</dbReference>
<organism evidence="4 5">
    <name type="scientific">Noviherbaspirillum pedocola</name>
    <dbReference type="NCBI Taxonomy" id="2801341"/>
    <lineage>
        <taxon>Bacteria</taxon>
        <taxon>Pseudomonadati</taxon>
        <taxon>Pseudomonadota</taxon>
        <taxon>Betaproteobacteria</taxon>
        <taxon>Burkholderiales</taxon>
        <taxon>Oxalobacteraceae</taxon>
        <taxon>Noviherbaspirillum</taxon>
    </lineage>
</organism>
<feature type="region of interest" description="Disordered" evidence="1">
    <location>
        <begin position="266"/>
        <end position="293"/>
    </location>
</feature>
<dbReference type="Pfam" id="PF17287">
    <property type="entry name" value="POTRA_3"/>
    <property type="match status" value="1"/>
</dbReference>
<feature type="domain" description="Haemolysin activator HlyB C-terminal" evidence="2">
    <location>
        <begin position="78"/>
        <end position="274"/>
    </location>
</feature>
<feature type="compositionally biased region" description="Basic residues" evidence="1">
    <location>
        <begin position="336"/>
        <end position="345"/>
    </location>
</feature>
<feature type="compositionally biased region" description="Basic and acidic residues" evidence="1">
    <location>
        <begin position="360"/>
        <end position="374"/>
    </location>
</feature>
<sequence>MLVPPQDLSSGELKLTLLPGVIRAIRFADGVEGSWRSAFPARPGELLNLRALEQGLEQMKRLASRDVDMDIVPGEAAGESDIVIRMRTSRSWRLLGNLDNSGAAATGRLQTGLTLALDDPLGLNDAFSASLSTDNDGRGAERGTGGAGLQYALPWGWWNFSLAAGSARYHQRVAGYNQSFLSSGRSRNLDLTVQRLFQRDQWQKNSLQLRLNRRWSRAYIDDTEILVQRRHTGYAELGWLHQSCLGRAQFNFTLANRWGVSWFGSQADAPEREPDGQNAERGKTASSACRPGPCRVAGVAGRRRRFHACANRRRSCRSRLTPALGRSHGQRPAAGAHRRAQRSRRLAQPVQPVQHRSRRRGAEQCDPYHADATGRLHRRQSGSRQRADAHHPQRSHRHGATATPSAPASGAISR</sequence>
<evidence type="ECO:0000256" key="1">
    <source>
        <dbReference type="SAM" id="MobiDB-lite"/>
    </source>
</evidence>
<evidence type="ECO:0000313" key="5">
    <source>
        <dbReference type="Proteomes" id="UP000622890"/>
    </source>
</evidence>
<feature type="domain" description="ShlB POTRA" evidence="3">
    <location>
        <begin position="22"/>
        <end position="73"/>
    </location>
</feature>
<dbReference type="Proteomes" id="UP000622890">
    <property type="component" value="Unassembled WGS sequence"/>
</dbReference>
<gene>
    <name evidence="4" type="ORF">JJB74_23980</name>
</gene>
<comment type="caution">
    <text evidence="4">The sequence shown here is derived from an EMBL/GenBank/DDBJ whole genome shotgun (WGS) entry which is preliminary data.</text>
</comment>
<dbReference type="InterPro" id="IPR005565">
    <property type="entry name" value="Hemolysn_activator_HlyB_C"/>
</dbReference>
<dbReference type="Pfam" id="PF03865">
    <property type="entry name" value="ShlB"/>
    <property type="match status" value="1"/>
</dbReference>
<name>A0A934SXR9_9BURK</name>
<dbReference type="InterPro" id="IPR051544">
    <property type="entry name" value="TPS_OM_transporter"/>
</dbReference>
<feature type="compositionally biased region" description="Low complexity" evidence="1">
    <location>
        <begin position="400"/>
        <end position="414"/>
    </location>
</feature>
<dbReference type="Gene3D" id="2.40.160.50">
    <property type="entry name" value="membrane protein fhac: a member of the omp85/tpsb transporter family"/>
    <property type="match status" value="1"/>
</dbReference>
<evidence type="ECO:0000313" key="4">
    <source>
        <dbReference type="EMBL" id="MBK4737692.1"/>
    </source>
</evidence>
<dbReference type="PANTHER" id="PTHR34597:SF3">
    <property type="entry name" value="OUTER MEMBRANE TRANSPORTER CDIB"/>
    <property type="match status" value="1"/>
</dbReference>
<dbReference type="AlphaFoldDB" id="A0A934SXR9"/>
<feature type="region of interest" description="Disordered" evidence="1">
    <location>
        <begin position="320"/>
        <end position="414"/>
    </location>
</feature>
<dbReference type="EMBL" id="JAEPBG010000014">
    <property type="protein sequence ID" value="MBK4737692.1"/>
    <property type="molecule type" value="Genomic_DNA"/>
</dbReference>
<proteinExistence type="predicted"/>
<dbReference type="PANTHER" id="PTHR34597">
    <property type="entry name" value="SLR1661 PROTEIN"/>
    <property type="match status" value="1"/>
</dbReference>
<dbReference type="GO" id="GO:0008320">
    <property type="term" value="F:protein transmembrane transporter activity"/>
    <property type="evidence" value="ECO:0007669"/>
    <property type="project" value="TreeGrafter"/>
</dbReference>
<keyword evidence="5" id="KW-1185">Reference proteome</keyword>
<reference evidence="4" key="1">
    <citation type="submission" date="2021-01" db="EMBL/GenBank/DDBJ databases">
        <title>Genome sequence of strain Noviherbaspirillum sp. DKR-6.</title>
        <authorList>
            <person name="Chaudhary D.K."/>
        </authorList>
    </citation>
    <scope>NUCLEOTIDE SEQUENCE</scope>
    <source>
        <strain evidence="4">DKR-6</strain>
    </source>
</reference>
<evidence type="ECO:0000259" key="2">
    <source>
        <dbReference type="Pfam" id="PF03865"/>
    </source>
</evidence>
<accession>A0A934SXR9</accession>
<feature type="compositionally biased region" description="Basic and acidic residues" evidence="1">
    <location>
        <begin position="269"/>
        <end position="283"/>
    </location>
</feature>
<dbReference type="InterPro" id="IPR035251">
    <property type="entry name" value="ShlB_POTRA"/>
</dbReference>